<evidence type="ECO:0000256" key="4">
    <source>
        <dbReference type="ARBA" id="ARBA00022840"/>
    </source>
</evidence>
<dbReference type="Gene3D" id="1.25.40.20">
    <property type="entry name" value="Ankyrin repeat-containing domain"/>
    <property type="match status" value="1"/>
</dbReference>
<dbReference type="GO" id="GO:0016787">
    <property type="term" value="F:hydrolase activity"/>
    <property type="evidence" value="ECO:0007669"/>
    <property type="project" value="UniProtKB-KW"/>
</dbReference>
<feature type="domain" description="UvrD-like helicase C-terminal" evidence="6">
    <location>
        <begin position="1212"/>
        <end position="1304"/>
    </location>
</feature>
<dbReference type="KEGG" id="aqu:109588045"/>
<feature type="region of interest" description="Disordered" evidence="5">
    <location>
        <begin position="848"/>
        <end position="893"/>
    </location>
</feature>
<evidence type="ECO:0000256" key="3">
    <source>
        <dbReference type="ARBA" id="ARBA00022806"/>
    </source>
</evidence>
<dbReference type="InterPro" id="IPR014017">
    <property type="entry name" value="DNA_helicase_UvrD-like_C"/>
</dbReference>
<dbReference type="SUPFAM" id="SSF52540">
    <property type="entry name" value="P-loop containing nucleoside triphosphate hydrolases"/>
    <property type="match status" value="1"/>
</dbReference>
<keyword evidence="2" id="KW-0378">Hydrolase</keyword>
<dbReference type="GO" id="GO:0004386">
    <property type="term" value="F:helicase activity"/>
    <property type="evidence" value="ECO:0007669"/>
    <property type="project" value="UniProtKB-KW"/>
</dbReference>
<proteinExistence type="predicted"/>
<dbReference type="PANTHER" id="PTHR21529">
    <property type="entry name" value="MAMMARY TURMOR VIRUS RECEPTOR HOMOLOG 1, 2 MTVR1, 2"/>
    <property type="match status" value="1"/>
</dbReference>
<dbReference type="RefSeq" id="XP_019859800.1">
    <property type="nucleotide sequence ID" value="XM_020004241.1"/>
</dbReference>
<dbReference type="InterPro" id="IPR036770">
    <property type="entry name" value="Ankyrin_rpt-contain_sf"/>
</dbReference>
<reference evidence="8" key="1">
    <citation type="journal article" date="2010" name="Nature">
        <title>The Amphimedon queenslandica genome and the evolution of animal complexity.</title>
        <authorList>
            <person name="Srivastava M."/>
            <person name="Simakov O."/>
            <person name="Chapman J."/>
            <person name="Fahey B."/>
            <person name="Gauthier M.E."/>
            <person name="Mitros T."/>
            <person name="Richards G.S."/>
            <person name="Conaco C."/>
            <person name="Dacre M."/>
            <person name="Hellsten U."/>
            <person name="Larroux C."/>
            <person name="Putnam N.H."/>
            <person name="Stanke M."/>
            <person name="Adamska M."/>
            <person name="Darling A."/>
            <person name="Degnan S.M."/>
            <person name="Oakley T.H."/>
            <person name="Plachetzki D.C."/>
            <person name="Zhai Y."/>
            <person name="Adamski M."/>
            <person name="Calcino A."/>
            <person name="Cummins S.F."/>
            <person name="Goodstein D.M."/>
            <person name="Harris C."/>
            <person name="Jackson D.J."/>
            <person name="Leys S.P."/>
            <person name="Shu S."/>
            <person name="Woodcroft B.J."/>
            <person name="Vervoort M."/>
            <person name="Kosik K.S."/>
            <person name="Manning G."/>
            <person name="Degnan B.M."/>
            <person name="Rokhsar D.S."/>
        </authorList>
    </citation>
    <scope>NUCLEOTIDE SEQUENCE [LARGE SCALE GENOMIC DNA]</scope>
</reference>
<dbReference type="GO" id="GO:0005524">
    <property type="term" value="F:ATP binding"/>
    <property type="evidence" value="ECO:0007669"/>
    <property type="project" value="UniProtKB-KW"/>
</dbReference>
<keyword evidence="4" id="KW-0067">ATP-binding</keyword>
<evidence type="ECO:0000313" key="8">
    <source>
        <dbReference type="Proteomes" id="UP000007879"/>
    </source>
</evidence>
<dbReference type="Proteomes" id="UP000007879">
    <property type="component" value="Unassembled WGS sequence"/>
</dbReference>
<accession>A0AAN0JRU0</accession>
<keyword evidence="1" id="KW-0547">Nucleotide-binding</keyword>
<name>A0AAN0JRU0_AMPQE</name>
<dbReference type="EnsemblMetazoa" id="XM_020004241.1">
    <property type="protein sequence ID" value="XP_019859800.1"/>
    <property type="gene ID" value="LOC109588045"/>
</dbReference>
<keyword evidence="8" id="KW-1185">Reference proteome</keyword>
<evidence type="ECO:0000256" key="2">
    <source>
        <dbReference type="ARBA" id="ARBA00022801"/>
    </source>
</evidence>
<feature type="region of interest" description="Disordered" evidence="5">
    <location>
        <begin position="997"/>
        <end position="1019"/>
    </location>
</feature>
<feature type="region of interest" description="Disordered" evidence="5">
    <location>
        <begin position="492"/>
        <end position="519"/>
    </location>
</feature>
<protein>
    <recommendedName>
        <fullName evidence="6">UvrD-like helicase C-terminal domain-containing protein</fullName>
    </recommendedName>
</protein>
<sequence>MDSTADLKKARCCEYWADLLERLAAKEAARDVSMVWDVSQQLYEEAVSIFCKDLKTSDVLVKTVILSLSHGLIHLIPEDCFQIFDASCIFHSLKYNLPSLDAPLKEDVIRFFISKCKPLRTAIIEGKTLPESRKWLYQEGVLSPIIYRWLLFRRDMITPTLSLLELYIDDEQYEIVTALLEHLPPSKSNAFQKLIKFACKSNKPKIALLLLEKMKSFPINFLQNFIKWCDEEQLKEHLHALSPEKKGEFLHFCFCSPKPETRQRSIIATAILESGNIDPTKINLAEILKFFNYLISSDLSFLKKLLDIDVSLDFNLRTIFDDFKNKEKKIECVKLACILLENGASIDGLEVAYSGKGGTVVHAATELALQTSCFQILKLTCDKVEDISSCLYDERKMTPLHIAMKQTECSPVSLEICKYLCHEIKIDSCLKDCNGKIAEDYCRNEIDERLMIINEAKYSHPLALEEVQKEKILEKPAKKVCPKKERDKEVLPKLKTEQTPCQQTNNNPSQQTNNSPSTVILSPPPISEHDCIIEGSGDDVFKHLMQDLLSQDETYFVYKSKRQGAGATLENEVDSEDERKEDTEIQLEPEMEMKYDVFCSPRVKTFIETGDPKLVSRVISTMKRLACGETSVRLGRKMHSKITDTIFHGNVDSAKRVIWHRTVSYSPISRRHCEILVLLDVVLDHKKLNKAVKNAENWIKRGEEEGGKYAVKLTSEGTPSFYEESDDCDSSETVPLMMKDDYGAVPIYSLPEYALQAIRAGISRRLGLPLKLSREEHEIVYLHDDEKTIVNLSYQKGTILVVGRSGTGKTTCCLSRMWEEFRLYWEVVNDSNDPIIPRSIKLQAEVKMDPEKIEDVPETQKSTDGESTESYEPLDSSSREPFDESATDQEQSANVEQIVDCDHLNQVFVTKSPFLCREVKHRFFDLVSSHNLLQKHKDLEHKLPTSLNDVSFPLFVTSRDLLMLMDSTLQDRSFFHRKKGKLLDKIKNSEQAFNEEDIGLLNDTDDEDSDSEDESDTELVEENIADDNELISEKEVIEVTASLFQNLIWKKISSGQKKIDPILVWQEIKSFIKGSVTALKSEQGYLSKEEYISIGEKKAPNFLENREDIYAFFLAYQKFCKSPTKNVADSVIELLDHFFKNSFDSIPQNNQHISHQNVKNLQKPLLLYYDDPDELTYMLAGNQFNRGREIEFGAHQAVIIPSKDTLVPESLKKALVFTVLEAKGLEFNDVLLYNFFSESKVNEKSWELVSAYTCIHVERSSEKISKKHDSTLKKYDESEHKSLNAELKCLYTALTRAKRNLWICDFSSHGKTQHPMYEYFLKKGLMRTFTLEDSGASFTAEGSTPEEWKKAGDYLMSKQLWKQAMVSYKRAQARDRIYQVLAFMEVEKQDFFKAAMYFLMADKVEHERKVVLKAAKCLRVTKFKCSKDEKRQYYSNIAKLFERLGKVNQAGEFYILAEDFDSFILMSELKKKYNRVVKQLLGHNQKILALRKAAEYKDKVTIKGFQINKLAYDCVRFYMSKGDSEAVREAIKHLESRILKAKYLEINCFYDDVIDLLIETGDYEEAFKLAWRHGLYIKAADITRRESGSQEKEAQFLLCEIYSNLHSASNLVAAQSILESLKNLTDRCSRQLIAQALLVEAKITCNTETCKKALEIFEELHNEGGVFESVNVLLTVCDKPNIPPEDILDYCLRAIRLSKVFGKTSKELSRAESGWISSYLMINQIQKLPNGQIFVPPSQGFWLPIQHSASDLTLLEKEVHARIQEHLQSCCVIWLRNSHAIKHTLSKYTLHKQVQQKGLIPTSAVSIFMRYLNRLSMIVELDVAINCYPESQNILSIMFSPLSVLHNHAWRRFQFQRLQTCVSITDCFKADFDKILKEQESCGFSSFDQCMQLWRLSLIVNSNTKFLHENLKKFVSPSQHAFLLWVNATYLLSAKHKVLKFIGMVNTMLSEIAFSHDIFRSISDENLLYIVIIQSLSSFYLISLAWRKNIFVPRIFESMMKNFNFLVQQSKYQYSLMKACVDESLENFRYSSDVGRFAISQLQKLLNLLLQIILPRVISNHDHTITRYYVILILTISVNLIIARPTLENESVHKNLILLVTNLDLTLNRTTKPPFAEKVFSNLIEATNLPQIFEIITYLLRDVKNVEIQLIFPSIQGNFLNFDTVRHPSFYPSIRLRQNLISNHQLIKQDQVLQEPEQEAEQEAEQDMEFIVLQESVTIQVQEQEGTFTSKLKENMIENGICKICNINIQNTSRSGMVGSKELDRQDSTENEYEAHIESDDHKRKKEEHNRFSTAMEKFEYQKSIILKEVQKLQKSPKLSPEDDIKLTQINHQISGVHAEIESIAHMTTTTWTMLIEIISSKIEELQDIHDELNKILGIDQKDEADNDEIADYAISSPIDDPDIMQELFRGKQKEKKKRK</sequence>
<dbReference type="InterPro" id="IPR039904">
    <property type="entry name" value="TRANK1"/>
</dbReference>
<keyword evidence="3" id="KW-0347">Helicase</keyword>
<evidence type="ECO:0000313" key="7">
    <source>
        <dbReference type="EnsemblMetazoa" id="XP_019859800.1"/>
    </source>
</evidence>
<organism evidence="7 8">
    <name type="scientific">Amphimedon queenslandica</name>
    <name type="common">Sponge</name>
    <dbReference type="NCBI Taxonomy" id="400682"/>
    <lineage>
        <taxon>Eukaryota</taxon>
        <taxon>Metazoa</taxon>
        <taxon>Porifera</taxon>
        <taxon>Demospongiae</taxon>
        <taxon>Heteroscleromorpha</taxon>
        <taxon>Haplosclerida</taxon>
        <taxon>Niphatidae</taxon>
        <taxon>Amphimedon</taxon>
    </lineage>
</organism>
<dbReference type="Gene3D" id="3.40.50.300">
    <property type="entry name" value="P-loop containing nucleotide triphosphate hydrolases"/>
    <property type="match status" value="1"/>
</dbReference>
<dbReference type="GeneID" id="109588045"/>
<feature type="compositionally biased region" description="Low complexity" evidence="5">
    <location>
        <begin position="497"/>
        <end position="518"/>
    </location>
</feature>
<evidence type="ECO:0000256" key="5">
    <source>
        <dbReference type="SAM" id="MobiDB-lite"/>
    </source>
</evidence>
<evidence type="ECO:0000259" key="6">
    <source>
        <dbReference type="Pfam" id="PF13361"/>
    </source>
</evidence>
<dbReference type="PANTHER" id="PTHR21529:SF4">
    <property type="entry name" value="TPR AND ANKYRIN REPEAT-CONTAINING PROTEIN 1"/>
    <property type="match status" value="1"/>
</dbReference>
<reference evidence="7" key="2">
    <citation type="submission" date="2024-06" db="UniProtKB">
        <authorList>
            <consortium name="EnsemblMetazoa"/>
        </authorList>
    </citation>
    <scope>IDENTIFICATION</scope>
</reference>
<dbReference type="Pfam" id="PF13361">
    <property type="entry name" value="UvrD_C"/>
    <property type="match status" value="1"/>
</dbReference>
<evidence type="ECO:0000256" key="1">
    <source>
        <dbReference type="ARBA" id="ARBA00022741"/>
    </source>
</evidence>
<dbReference type="InterPro" id="IPR027417">
    <property type="entry name" value="P-loop_NTPase"/>
</dbReference>